<comment type="caution">
    <text evidence="2">The sequence shown here is derived from an EMBL/GenBank/DDBJ whole genome shotgun (WGS) entry which is preliminary data.</text>
</comment>
<evidence type="ECO:0000256" key="1">
    <source>
        <dbReference type="SAM" id="Phobius"/>
    </source>
</evidence>
<protein>
    <recommendedName>
        <fullName evidence="4">DUF58 domain-containing protein</fullName>
    </recommendedName>
</protein>
<organism evidence="2 3">
    <name type="scientific">Comamonas sediminis</name>
    <dbReference type="NCBI Taxonomy" id="1783360"/>
    <lineage>
        <taxon>Bacteria</taxon>
        <taxon>Pseudomonadati</taxon>
        <taxon>Pseudomonadota</taxon>
        <taxon>Betaproteobacteria</taxon>
        <taxon>Burkholderiales</taxon>
        <taxon>Comamonadaceae</taxon>
        <taxon>Comamonas</taxon>
    </lineage>
</organism>
<keyword evidence="3" id="KW-1185">Reference proteome</keyword>
<keyword evidence="1" id="KW-0472">Membrane</keyword>
<evidence type="ECO:0008006" key="4">
    <source>
        <dbReference type="Google" id="ProtNLM"/>
    </source>
</evidence>
<feature type="transmembrane region" description="Helical" evidence="1">
    <location>
        <begin position="40"/>
        <end position="62"/>
    </location>
</feature>
<name>A0ABV4B565_9BURK</name>
<feature type="transmembrane region" description="Helical" evidence="1">
    <location>
        <begin position="120"/>
        <end position="141"/>
    </location>
</feature>
<keyword evidence="1" id="KW-1133">Transmembrane helix</keyword>
<feature type="transmembrane region" description="Helical" evidence="1">
    <location>
        <begin position="83"/>
        <end position="108"/>
    </location>
</feature>
<sequence length="388" mass="42353">MGGSHARRQQRGHVALLVLGGMVMVALGVLLFWLWLPLLIAVAAGGLVFVLLSQVGRIGWMLEGRRALRDPALRMEDGRLRTPVWLPFYAMLAALVATACGWMVLFLLPDSLHPAEMVQMGTGLAGAIVVLVAVWLLGQLSTGWSLLRQGQAWNARRMSPEWWVWAAIAFVPAMLAMGLLAPDRAGLQAWGLQWRGYDSQPLRIQLAPASHPEQARLRDAALLELVQPLLVQGSRRIRASMRSRHGSSHWTAALPARYRLQGDVLDIQLAGRLDAEGLQRYAQQLQQLGVGDHAALRWLAAAQCLPAPSAMAALSAAARRAQGAQMQACAQQRSQALQALGAQLQGQILQVELLPLAHYRPWPRRGGWQAVALPTGDEALNDLPMLAH</sequence>
<evidence type="ECO:0000313" key="3">
    <source>
        <dbReference type="Proteomes" id="UP001562178"/>
    </source>
</evidence>
<reference evidence="2 3" key="1">
    <citation type="journal article" date="2016" name="Int. J. Syst. Evol. Microbiol.">
        <title>Description of Comamonas sediminis sp. nov., isolated from lagoon sediments.</title>
        <authorList>
            <person name="Subhash Y."/>
            <person name="Bang J.J."/>
            <person name="You T.H."/>
            <person name="Lee S.S."/>
        </authorList>
    </citation>
    <scope>NUCLEOTIDE SEQUENCE [LARGE SCALE GENOMIC DNA]</scope>
    <source>
        <strain evidence="2 3">JCM 31169</strain>
    </source>
</reference>
<feature type="transmembrane region" description="Helical" evidence="1">
    <location>
        <begin position="162"/>
        <end position="181"/>
    </location>
</feature>
<dbReference type="EMBL" id="JBGBDC010000007">
    <property type="protein sequence ID" value="MEY2252681.1"/>
    <property type="molecule type" value="Genomic_DNA"/>
</dbReference>
<evidence type="ECO:0000313" key="2">
    <source>
        <dbReference type="EMBL" id="MEY2252681.1"/>
    </source>
</evidence>
<keyword evidence="1" id="KW-0812">Transmembrane</keyword>
<dbReference type="RefSeq" id="WP_369460640.1">
    <property type="nucleotide sequence ID" value="NZ_JBGBDC010000007.1"/>
</dbReference>
<gene>
    <name evidence="2" type="ORF">AB7A72_16800</name>
</gene>
<feature type="transmembrane region" description="Helical" evidence="1">
    <location>
        <begin position="12"/>
        <end position="34"/>
    </location>
</feature>
<proteinExistence type="predicted"/>
<accession>A0ABV4B565</accession>
<dbReference type="Proteomes" id="UP001562178">
    <property type="component" value="Unassembled WGS sequence"/>
</dbReference>